<dbReference type="Proteomes" id="UP000281549">
    <property type="component" value="Unassembled WGS sequence"/>
</dbReference>
<feature type="repeat" description="ANK" evidence="3">
    <location>
        <begin position="36"/>
        <end position="68"/>
    </location>
</feature>
<feature type="repeat" description="ANK" evidence="3">
    <location>
        <begin position="69"/>
        <end position="101"/>
    </location>
</feature>
<evidence type="ECO:0000313" key="5">
    <source>
        <dbReference type="Proteomes" id="UP000281549"/>
    </source>
</evidence>
<dbReference type="InterPro" id="IPR036770">
    <property type="entry name" value="Ankyrin_rpt-contain_sf"/>
</dbReference>
<dbReference type="SUPFAM" id="SSF48403">
    <property type="entry name" value="Ankyrin repeat"/>
    <property type="match status" value="1"/>
</dbReference>
<sequence length="124" mass="13737">NSESETPLLIASYKGFSKIVEILVDRGSNILHQDKDGWTAFHNAAAKGHLKILQLLLAKNFPIDKRSFTGKTALMLAASKGNIEVIKFLLENFANPCLQDTYGEFPYEMCAGLPCLMACEMILE</sequence>
<proteinExistence type="predicted"/>
<organism evidence="4 5">
    <name type="scientific">Rozella allomycis (strain CSF55)</name>
    <dbReference type="NCBI Taxonomy" id="988480"/>
    <lineage>
        <taxon>Eukaryota</taxon>
        <taxon>Fungi</taxon>
        <taxon>Fungi incertae sedis</taxon>
        <taxon>Cryptomycota</taxon>
        <taxon>Cryptomycota incertae sedis</taxon>
        <taxon>Rozella</taxon>
    </lineage>
</organism>
<gene>
    <name evidence="4" type="ORF">ROZALSC1DRAFT_5379</name>
</gene>
<evidence type="ECO:0000256" key="2">
    <source>
        <dbReference type="ARBA" id="ARBA00023043"/>
    </source>
</evidence>
<reference evidence="5" key="1">
    <citation type="journal article" date="2018" name="Nat. Microbiol.">
        <title>Leveraging single-cell genomics to expand the fungal tree of life.</title>
        <authorList>
            <person name="Ahrendt S.R."/>
            <person name="Quandt C.A."/>
            <person name="Ciobanu D."/>
            <person name="Clum A."/>
            <person name="Salamov A."/>
            <person name="Andreopoulos B."/>
            <person name="Cheng J.F."/>
            <person name="Woyke T."/>
            <person name="Pelin A."/>
            <person name="Henrissat B."/>
            <person name="Reynolds N.K."/>
            <person name="Benny G.L."/>
            <person name="Smith M.E."/>
            <person name="James T.Y."/>
            <person name="Grigoriev I.V."/>
        </authorList>
    </citation>
    <scope>NUCLEOTIDE SEQUENCE [LARGE SCALE GENOMIC DNA]</scope>
    <source>
        <strain evidence="5">CSF55</strain>
    </source>
</reference>
<name>A0A4V1IZZ9_ROZAC</name>
<dbReference type="PROSITE" id="PS50297">
    <property type="entry name" value="ANK_REP_REGION"/>
    <property type="match status" value="3"/>
</dbReference>
<dbReference type="Pfam" id="PF12796">
    <property type="entry name" value="Ank_2"/>
    <property type="match status" value="1"/>
</dbReference>
<accession>A0A4V1IZZ9</accession>
<keyword evidence="1" id="KW-0677">Repeat</keyword>
<protein>
    <submittedName>
        <fullName evidence="4">Ankyrin</fullName>
    </submittedName>
</protein>
<dbReference type="SMART" id="SM00248">
    <property type="entry name" value="ANK"/>
    <property type="match status" value="3"/>
</dbReference>
<evidence type="ECO:0000256" key="3">
    <source>
        <dbReference type="PROSITE-ProRule" id="PRU00023"/>
    </source>
</evidence>
<dbReference type="EMBL" id="ML005154">
    <property type="protein sequence ID" value="RKP19819.1"/>
    <property type="molecule type" value="Genomic_DNA"/>
</dbReference>
<dbReference type="PANTHER" id="PTHR24198">
    <property type="entry name" value="ANKYRIN REPEAT AND PROTEIN KINASE DOMAIN-CONTAINING PROTEIN"/>
    <property type="match status" value="1"/>
</dbReference>
<feature type="non-terminal residue" evidence="4">
    <location>
        <position position="1"/>
    </location>
</feature>
<keyword evidence="2 3" id="KW-0040">ANK repeat</keyword>
<feature type="repeat" description="ANK" evidence="3">
    <location>
        <begin position="3"/>
        <end position="35"/>
    </location>
</feature>
<evidence type="ECO:0000256" key="1">
    <source>
        <dbReference type="ARBA" id="ARBA00022737"/>
    </source>
</evidence>
<dbReference type="InterPro" id="IPR002110">
    <property type="entry name" value="Ankyrin_rpt"/>
</dbReference>
<dbReference type="AlphaFoldDB" id="A0A4V1IZZ9"/>
<feature type="non-terminal residue" evidence="4">
    <location>
        <position position="124"/>
    </location>
</feature>
<dbReference type="PANTHER" id="PTHR24198:SF165">
    <property type="entry name" value="ANKYRIN REPEAT-CONTAINING PROTEIN-RELATED"/>
    <property type="match status" value="1"/>
</dbReference>
<dbReference type="PROSITE" id="PS50088">
    <property type="entry name" value="ANK_REPEAT"/>
    <property type="match status" value="3"/>
</dbReference>
<evidence type="ECO:0000313" key="4">
    <source>
        <dbReference type="EMBL" id="RKP19819.1"/>
    </source>
</evidence>
<dbReference type="Gene3D" id="1.25.40.20">
    <property type="entry name" value="Ankyrin repeat-containing domain"/>
    <property type="match status" value="1"/>
</dbReference>